<evidence type="ECO:0000256" key="1">
    <source>
        <dbReference type="SAM" id="MobiDB-lite"/>
    </source>
</evidence>
<accession>A0A8T1V587</accession>
<evidence type="ECO:0000313" key="2">
    <source>
        <dbReference type="EMBL" id="KAG7375279.1"/>
    </source>
</evidence>
<dbReference type="Proteomes" id="UP000694044">
    <property type="component" value="Unassembled WGS sequence"/>
</dbReference>
<evidence type="ECO:0000313" key="3">
    <source>
        <dbReference type="Proteomes" id="UP000694044"/>
    </source>
</evidence>
<sequence>MQTQQTDASSSYVPGSIAPPACGPEGGATSVCRQRLHTDYAAPSGSNTKEAVGSAAEPSWSSLPLLPISTRFGTAARSLRADSSRPSWRFITSLPSFERGLHGGGGGTSAQAVADRIPNLMVFLLLPRQLVIS</sequence>
<dbReference type="AlphaFoldDB" id="A0A8T1V587"/>
<protein>
    <submittedName>
        <fullName evidence="2">Uncharacterized protein</fullName>
    </submittedName>
</protein>
<reference evidence="2" key="1">
    <citation type="submission" date="2021-02" db="EMBL/GenBank/DDBJ databases">
        <authorList>
            <person name="Palmer J.M."/>
        </authorList>
    </citation>
    <scope>NUCLEOTIDE SEQUENCE</scope>
    <source>
        <strain evidence="2">SCRP734</strain>
    </source>
</reference>
<feature type="compositionally biased region" description="Polar residues" evidence="1">
    <location>
        <begin position="1"/>
        <end position="13"/>
    </location>
</feature>
<dbReference type="EMBL" id="JAGDFM010001338">
    <property type="protein sequence ID" value="KAG7375279.1"/>
    <property type="molecule type" value="Genomic_DNA"/>
</dbReference>
<keyword evidence="3" id="KW-1185">Reference proteome</keyword>
<feature type="region of interest" description="Disordered" evidence="1">
    <location>
        <begin position="1"/>
        <end position="30"/>
    </location>
</feature>
<gene>
    <name evidence="2" type="ORF">PHYPSEUDO_002073</name>
</gene>
<organism evidence="2 3">
    <name type="scientific">Phytophthora pseudosyringae</name>
    <dbReference type="NCBI Taxonomy" id="221518"/>
    <lineage>
        <taxon>Eukaryota</taxon>
        <taxon>Sar</taxon>
        <taxon>Stramenopiles</taxon>
        <taxon>Oomycota</taxon>
        <taxon>Peronosporomycetes</taxon>
        <taxon>Peronosporales</taxon>
        <taxon>Peronosporaceae</taxon>
        <taxon>Phytophthora</taxon>
    </lineage>
</organism>
<proteinExistence type="predicted"/>
<name>A0A8T1V587_9STRA</name>
<comment type="caution">
    <text evidence="2">The sequence shown here is derived from an EMBL/GenBank/DDBJ whole genome shotgun (WGS) entry which is preliminary data.</text>
</comment>